<feature type="transmembrane region" description="Helical" evidence="2">
    <location>
        <begin position="67"/>
        <end position="91"/>
    </location>
</feature>
<evidence type="ECO:0000313" key="4">
    <source>
        <dbReference type="EMBL" id="HIT74636.1"/>
    </source>
</evidence>
<dbReference type="InterPro" id="IPR005804">
    <property type="entry name" value="FA_desaturase_dom"/>
</dbReference>
<feature type="transmembrane region" description="Helical" evidence="2">
    <location>
        <begin position="198"/>
        <end position="219"/>
    </location>
</feature>
<proteinExistence type="predicted"/>
<feature type="transmembrane region" description="Helical" evidence="2">
    <location>
        <begin position="41"/>
        <end position="61"/>
    </location>
</feature>
<evidence type="ECO:0000256" key="1">
    <source>
        <dbReference type="SAM" id="MobiDB-lite"/>
    </source>
</evidence>
<feature type="compositionally biased region" description="Polar residues" evidence="1">
    <location>
        <begin position="1"/>
        <end position="12"/>
    </location>
</feature>
<reference evidence="4" key="1">
    <citation type="submission" date="2020-10" db="EMBL/GenBank/DDBJ databases">
        <authorList>
            <person name="Gilroy R."/>
        </authorList>
    </citation>
    <scope>NUCLEOTIDE SEQUENCE</scope>
    <source>
        <strain evidence="4">ChiGjej1B1-24693</strain>
    </source>
</reference>
<reference evidence="4" key="2">
    <citation type="journal article" date="2021" name="PeerJ">
        <title>Extensive microbial diversity within the chicken gut microbiome revealed by metagenomics and culture.</title>
        <authorList>
            <person name="Gilroy R."/>
            <person name="Ravi A."/>
            <person name="Getino M."/>
            <person name="Pursley I."/>
            <person name="Horton D.L."/>
            <person name="Alikhan N.F."/>
            <person name="Baker D."/>
            <person name="Gharbi K."/>
            <person name="Hall N."/>
            <person name="Watson M."/>
            <person name="Adriaenssens E.M."/>
            <person name="Foster-Nyarko E."/>
            <person name="Jarju S."/>
            <person name="Secka A."/>
            <person name="Antonio M."/>
            <person name="Oren A."/>
            <person name="Chaudhuri R.R."/>
            <person name="La Ragione R."/>
            <person name="Hildebrand F."/>
            <person name="Pallen M.J."/>
        </authorList>
    </citation>
    <scope>NUCLEOTIDE SEQUENCE</scope>
    <source>
        <strain evidence="4">ChiGjej1B1-24693</strain>
    </source>
</reference>
<sequence>MTSTILPPSTNATPPPGPGGGFGPLARQIREAGLLEPHRDFFLATAILDLGLLWLTGTLMVALQGSWWALAIAPLAAIAAAQLSFLGHDIGHHQVFTDRRYEWIAGVLVGNLLTGLSFGWWNDKHHRHHANPNVDGVDPDVADNVIAWSDRQAARRTGFGLWFAKHQASFFLPLLTFTGWSLRVQGVRALSERKGWKGVVEAALLAIHVAAVIGFLWWIAGPVFAVVFILVMNLCYGLIMGMSFAPNHKGMATPEPGQRWDHLRKQVLTSRNIAGSVLVDWWYGGLNHQIEHHLFPSMPRPNLKRAQPIVRQYCAELGLPYHEVSVVQSYREIWAHLDQVA</sequence>
<feature type="transmembrane region" description="Helical" evidence="2">
    <location>
        <begin position="225"/>
        <end position="245"/>
    </location>
</feature>
<feature type="domain" description="Fatty acid desaturase" evidence="3">
    <location>
        <begin position="66"/>
        <end position="324"/>
    </location>
</feature>
<dbReference type="GO" id="GO:0008610">
    <property type="term" value="P:lipid biosynthetic process"/>
    <property type="evidence" value="ECO:0007669"/>
    <property type="project" value="UniProtKB-ARBA"/>
</dbReference>
<keyword evidence="2" id="KW-0472">Membrane</keyword>
<dbReference type="Pfam" id="PF00487">
    <property type="entry name" value="FA_desaturase"/>
    <property type="match status" value="1"/>
</dbReference>
<keyword evidence="2" id="KW-0812">Transmembrane</keyword>
<comment type="caution">
    <text evidence="4">The sequence shown here is derived from an EMBL/GenBank/DDBJ whole genome shotgun (WGS) entry which is preliminary data.</text>
</comment>
<dbReference type="EMBL" id="DVLP01000100">
    <property type="protein sequence ID" value="HIT74636.1"/>
    <property type="molecule type" value="Genomic_DNA"/>
</dbReference>
<dbReference type="Proteomes" id="UP000886842">
    <property type="component" value="Unassembled WGS sequence"/>
</dbReference>
<accession>A0A9D1GVP7</accession>
<dbReference type="GO" id="GO:0016717">
    <property type="term" value="F:oxidoreductase activity, acting on paired donors, with oxidation of a pair of donors resulting in the reduction of molecular oxygen to two molecules of water"/>
    <property type="evidence" value="ECO:0007669"/>
    <property type="project" value="TreeGrafter"/>
</dbReference>
<dbReference type="AlphaFoldDB" id="A0A9D1GVP7"/>
<evidence type="ECO:0000259" key="3">
    <source>
        <dbReference type="Pfam" id="PF00487"/>
    </source>
</evidence>
<feature type="region of interest" description="Disordered" evidence="1">
    <location>
        <begin position="1"/>
        <end position="23"/>
    </location>
</feature>
<organism evidence="4 5">
    <name type="scientific">Candidatus Avipropionibacterium avicola</name>
    <dbReference type="NCBI Taxonomy" id="2840701"/>
    <lineage>
        <taxon>Bacteria</taxon>
        <taxon>Bacillati</taxon>
        <taxon>Actinomycetota</taxon>
        <taxon>Actinomycetes</taxon>
        <taxon>Propionibacteriales</taxon>
        <taxon>Propionibacteriaceae</taxon>
        <taxon>Propionibacteriaceae incertae sedis</taxon>
        <taxon>Candidatus Avipropionibacterium</taxon>
    </lineage>
</organism>
<dbReference type="PANTHER" id="PTHR19353:SF19">
    <property type="entry name" value="DELTA(5) FATTY ACID DESATURASE C-RELATED"/>
    <property type="match status" value="1"/>
</dbReference>
<name>A0A9D1GVP7_9ACTN</name>
<protein>
    <submittedName>
        <fullName evidence="4">Acyl-CoA desaturase</fullName>
    </submittedName>
</protein>
<gene>
    <name evidence="4" type="ORF">IAA98_03540</name>
</gene>
<dbReference type="CDD" id="cd03506">
    <property type="entry name" value="Delta6-FADS-like"/>
    <property type="match status" value="1"/>
</dbReference>
<evidence type="ECO:0000313" key="5">
    <source>
        <dbReference type="Proteomes" id="UP000886842"/>
    </source>
</evidence>
<dbReference type="PANTHER" id="PTHR19353">
    <property type="entry name" value="FATTY ACID DESATURASE 2"/>
    <property type="match status" value="1"/>
</dbReference>
<evidence type="ECO:0000256" key="2">
    <source>
        <dbReference type="SAM" id="Phobius"/>
    </source>
</evidence>
<keyword evidence="2" id="KW-1133">Transmembrane helix</keyword>
<feature type="transmembrane region" description="Helical" evidence="2">
    <location>
        <begin position="103"/>
        <end position="121"/>
    </location>
</feature>
<dbReference type="PIRSF" id="PIRSF015921">
    <property type="entry name" value="FA_sphinglp_des"/>
    <property type="match status" value="1"/>
</dbReference>
<dbReference type="GO" id="GO:0016020">
    <property type="term" value="C:membrane"/>
    <property type="evidence" value="ECO:0007669"/>
    <property type="project" value="TreeGrafter"/>
</dbReference>
<dbReference type="InterPro" id="IPR012171">
    <property type="entry name" value="Fatty_acid_desaturase"/>
</dbReference>